<accession>A0ACC2P7C0</accession>
<proteinExistence type="predicted"/>
<protein>
    <submittedName>
        <fullName evidence="1">Uncharacterized protein</fullName>
    </submittedName>
</protein>
<dbReference type="Proteomes" id="UP001239111">
    <property type="component" value="Chromosome 2"/>
</dbReference>
<reference evidence="1" key="1">
    <citation type="submission" date="2023-04" db="EMBL/GenBank/DDBJ databases">
        <title>A chromosome-level genome assembly of the parasitoid wasp Eretmocerus hayati.</title>
        <authorList>
            <person name="Zhong Y."/>
            <person name="Liu S."/>
            <person name="Liu Y."/>
        </authorList>
    </citation>
    <scope>NUCLEOTIDE SEQUENCE</scope>
    <source>
        <strain evidence="1">ZJU_SS_LIU_2023</strain>
    </source>
</reference>
<evidence type="ECO:0000313" key="2">
    <source>
        <dbReference type="Proteomes" id="UP001239111"/>
    </source>
</evidence>
<dbReference type="EMBL" id="CM056742">
    <property type="protein sequence ID" value="KAJ8679310.1"/>
    <property type="molecule type" value="Genomic_DNA"/>
</dbReference>
<keyword evidence="2" id="KW-1185">Reference proteome</keyword>
<name>A0ACC2P7C0_9HYME</name>
<organism evidence="1 2">
    <name type="scientific">Eretmocerus hayati</name>
    <dbReference type="NCBI Taxonomy" id="131215"/>
    <lineage>
        <taxon>Eukaryota</taxon>
        <taxon>Metazoa</taxon>
        <taxon>Ecdysozoa</taxon>
        <taxon>Arthropoda</taxon>
        <taxon>Hexapoda</taxon>
        <taxon>Insecta</taxon>
        <taxon>Pterygota</taxon>
        <taxon>Neoptera</taxon>
        <taxon>Endopterygota</taxon>
        <taxon>Hymenoptera</taxon>
        <taxon>Apocrita</taxon>
        <taxon>Proctotrupomorpha</taxon>
        <taxon>Chalcidoidea</taxon>
        <taxon>Aphelinidae</taxon>
        <taxon>Aphelininae</taxon>
        <taxon>Eretmocerus</taxon>
    </lineage>
</organism>
<gene>
    <name evidence="1" type="ORF">QAD02_015097</name>
</gene>
<sequence>MFYQYLKDELTGENDQKQVVQRLRNHVEPFKGALTKDIVSDAELLGLVNNNHITNNNDPRRRLSADADRVNGHAPRRRTSPKSDYEDAVRTSPVSQNHSAKNNRGTSSPEPNSGDDEIQELTAAPFSPVPEEDPNKAVERDQTSFLGRLNLITNDQLAELQKKRSERKRRSTASSHFVYTNWEQPQKRKKHAYLQSLGSAPQTRQTTAKLNGPSPPPEKSNASSRSTSSLSSSSKSAACARPNASGTTSASTSSTKPGPLRNGEISVRQQHKDFLKLMKKLEGGDKPESTQSSKSLLKQQKPEKELHIPGLPTGLTIERIQKDFALCVVCRNPGSFSMCEYCSSKFHISCHTVSPASPYFCPYCVAFFRSQGIYSTDWENLRLELKNVKPEVDTAKSAKLAARAGKRDVTGVAHGRIRDQERSILGPSKARKIASASSSKKLAAAATAAGIKKLPRSTTVIPIAGAAPVVLSGRPKKSTNARKSVGAPRTHFGYQFSDTQQQPQMQQQPSQRQTSILLNQLSKPSLDAALNREREIFINEMGREALRRRRMAETKKSTTKHTVSLLNPELLQRNAAKKLKDPKLTVQNADNSDYVTVEVVSNEENSSKGVKLSKESSPDCVYIPESPPRIPDLIDLESPEKEEEEEIENQVECQNNGGKQKQRQQEPEVLNVSSGSSTGPPTNSPQRVSASDVEPSSNSNSKDKDETEIDGAANIDDDSVTDIEYLSSIFPGKYGYKINIVMVDSSSSRSSSPLMNWSAPNSEDDVVLEENPSASSQVDSATETMSIAVPGGKSNETL</sequence>
<evidence type="ECO:0000313" key="1">
    <source>
        <dbReference type="EMBL" id="KAJ8679310.1"/>
    </source>
</evidence>
<comment type="caution">
    <text evidence="1">The sequence shown here is derived from an EMBL/GenBank/DDBJ whole genome shotgun (WGS) entry which is preliminary data.</text>
</comment>